<keyword evidence="6" id="KW-0677">Repeat</keyword>
<dbReference type="GO" id="GO:0005874">
    <property type="term" value="C:microtubule"/>
    <property type="evidence" value="ECO:0007669"/>
    <property type="project" value="UniProtKB-KW"/>
</dbReference>
<dbReference type="GO" id="GO:0005875">
    <property type="term" value="C:microtubule associated complex"/>
    <property type="evidence" value="ECO:0007669"/>
    <property type="project" value="UniProtKB-UniRule"/>
</dbReference>
<dbReference type="InterPro" id="IPR037190">
    <property type="entry name" value="LIS1_N"/>
</dbReference>
<comment type="function">
    <text evidence="11">Positively regulates the activity of the minus-end directed microtubule motor protein dynein. Plays a central role in positioning the mitotic spindle at the bud neck during cell division. Targets cytoplasmic dynein to microtubule plus ends, thereby promoting dynein-mediated microtubule sliding along the bud cortex and consequently the movement of the mitotic spindle to the bud neck.</text>
</comment>
<keyword evidence="14" id="KW-1185">Reference proteome</keyword>
<evidence type="ECO:0000256" key="2">
    <source>
        <dbReference type="ARBA" id="ARBA00022490"/>
    </source>
</evidence>
<keyword evidence="7 11" id="KW-0498">Mitosis</keyword>
<dbReference type="Gene3D" id="2.130.10.10">
    <property type="entry name" value="YVTN repeat-like/Quinoprotein amine dehydrogenase"/>
    <property type="match status" value="3"/>
</dbReference>
<name>A0A1E3NUX5_9ASCO</name>
<keyword evidence="1 11" id="KW-0813">Transport</keyword>
<feature type="repeat" description="WD" evidence="12">
    <location>
        <begin position="490"/>
        <end position="504"/>
    </location>
</feature>
<dbReference type="InterPro" id="IPR036322">
    <property type="entry name" value="WD40_repeat_dom_sf"/>
</dbReference>
<protein>
    <recommendedName>
        <fullName evidence="11">Nuclear distribution protein PAC1</fullName>
    </recommendedName>
    <alternativeName>
        <fullName evidence="11">Lissencephaly-1 homolog</fullName>
        <shortName evidence="11">LIS-1</shortName>
    </alternativeName>
    <alternativeName>
        <fullName evidence="11">nudF homolog</fullName>
    </alternativeName>
</protein>
<dbReference type="PRINTS" id="PR00320">
    <property type="entry name" value="GPROTEINBRPT"/>
</dbReference>
<dbReference type="GO" id="GO:0070840">
    <property type="term" value="F:dynein complex binding"/>
    <property type="evidence" value="ECO:0007669"/>
    <property type="project" value="UniProtKB-UniRule"/>
</dbReference>
<dbReference type="PROSITE" id="PS00678">
    <property type="entry name" value="WD_REPEATS_1"/>
    <property type="match status" value="4"/>
</dbReference>
<organism evidence="13 14">
    <name type="scientific">Pichia membranifaciens NRRL Y-2026</name>
    <dbReference type="NCBI Taxonomy" id="763406"/>
    <lineage>
        <taxon>Eukaryota</taxon>
        <taxon>Fungi</taxon>
        <taxon>Dikarya</taxon>
        <taxon>Ascomycota</taxon>
        <taxon>Saccharomycotina</taxon>
        <taxon>Pichiomycetes</taxon>
        <taxon>Pichiales</taxon>
        <taxon>Pichiaceae</taxon>
        <taxon>Pichia</taxon>
    </lineage>
</organism>
<feature type="repeat" description="WD" evidence="12">
    <location>
        <begin position="194"/>
        <end position="235"/>
    </location>
</feature>
<dbReference type="STRING" id="763406.A0A1E3NUX5"/>
<dbReference type="InterPro" id="IPR020472">
    <property type="entry name" value="WD40_PAC1"/>
</dbReference>
<evidence type="ECO:0000313" key="13">
    <source>
        <dbReference type="EMBL" id="ODQ49343.1"/>
    </source>
</evidence>
<keyword evidence="9 11" id="KW-0206">Cytoskeleton</keyword>
<dbReference type="InterPro" id="IPR017252">
    <property type="entry name" value="Dynein_regulator_LIS1"/>
</dbReference>
<evidence type="ECO:0000313" key="14">
    <source>
        <dbReference type="Proteomes" id="UP000094455"/>
    </source>
</evidence>
<accession>A0A1E3NUX5</accession>
<feature type="repeat" description="WD" evidence="12">
    <location>
        <begin position="150"/>
        <end position="183"/>
    </location>
</feature>
<keyword evidence="5 11" id="KW-0493">Microtubule</keyword>
<dbReference type="GO" id="GO:0051012">
    <property type="term" value="P:microtubule sliding"/>
    <property type="evidence" value="ECO:0007669"/>
    <property type="project" value="UniProtKB-UniRule"/>
</dbReference>
<dbReference type="AlphaFoldDB" id="A0A1E3NUX5"/>
<keyword evidence="8 11" id="KW-0175">Coiled coil</keyword>
<dbReference type="PROSITE" id="PS50082">
    <property type="entry name" value="WD_REPEATS_2"/>
    <property type="match status" value="5"/>
</dbReference>
<keyword evidence="2 11" id="KW-0963">Cytoplasm</keyword>
<sequence>MGDNRRIFSEGHVSVLRSLPSSFLSHKANLLSPRQLLELNASILQYLKPILKSEPEIYSILESRLTNHGPHGANDEQITKSIEIPENYLQKKWTTVLRLQRNIQELEMKNKALEGRNKEIVEMLDNEVKANPHCSISKINWIPSFLKSSLRFHTSPITAIAIHSFNPYIVTASQDGMMVIWNLLDLSEPVNQLKNAHSKSINMVTFQKGTSYLISCSSDQFIKVWDLSTPDDVRIPIKSLTGHEHIVSAISSSHKDPNILFSCSRDKTIKVWDLQTGWALRTIDAHSDWVRSIDSSGDYLISCSSDTSIRLTHWPTGTGVGLCLGHKQVVEDVKFIPKNSNEYLDAFLAKTGNKGTLSSEQKTEYSQVGYKYAVSCGRDKLIKIWKLPLPDYNTLNGSPMANSLNPYGECIKEIKGHASWVRCLQIHYNGRYLISSSDDQTIKIWDLSKLDEEEVKPVKSLQGHQSFVNTIAISSPTDDGELSDDKIRCYLVSGGADNVVNVWA</sequence>
<reference evidence="13 14" key="1">
    <citation type="journal article" date="2016" name="Proc. Natl. Acad. Sci. U.S.A.">
        <title>Comparative genomics of biotechnologically important yeasts.</title>
        <authorList>
            <person name="Riley R."/>
            <person name="Haridas S."/>
            <person name="Wolfe K.H."/>
            <person name="Lopes M.R."/>
            <person name="Hittinger C.T."/>
            <person name="Goeker M."/>
            <person name="Salamov A.A."/>
            <person name="Wisecaver J.H."/>
            <person name="Long T.M."/>
            <person name="Calvey C.H."/>
            <person name="Aerts A.L."/>
            <person name="Barry K.W."/>
            <person name="Choi C."/>
            <person name="Clum A."/>
            <person name="Coughlan A.Y."/>
            <person name="Deshpande S."/>
            <person name="Douglass A.P."/>
            <person name="Hanson S.J."/>
            <person name="Klenk H.-P."/>
            <person name="LaButti K.M."/>
            <person name="Lapidus A."/>
            <person name="Lindquist E.A."/>
            <person name="Lipzen A.M."/>
            <person name="Meier-Kolthoff J.P."/>
            <person name="Ohm R.A."/>
            <person name="Otillar R.P."/>
            <person name="Pangilinan J.L."/>
            <person name="Peng Y."/>
            <person name="Rokas A."/>
            <person name="Rosa C.A."/>
            <person name="Scheuner C."/>
            <person name="Sibirny A.A."/>
            <person name="Slot J.C."/>
            <person name="Stielow J.B."/>
            <person name="Sun H."/>
            <person name="Kurtzman C.P."/>
            <person name="Blackwell M."/>
            <person name="Grigoriev I.V."/>
            <person name="Jeffries T.W."/>
        </authorList>
    </citation>
    <scope>NUCLEOTIDE SEQUENCE [LARGE SCALE GENOMIC DNA]</scope>
    <source>
        <strain evidence="13 14">NRRL Y-2026</strain>
    </source>
</reference>
<evidence type="ECO:0000256" key="3">
    <source>
        <dbReference type="ARBA" id="ARBA00022574"/>
    </source>
</evidence>
<dbReference type="OrthoDB" id="10264588at2759"/>
<dbReference type="CDD" id="cd00200">
    <property type="entry name" value="WD40"/>
    <property type="match status" value="1"/>
</dbReference>
<proteinExistence type="inferred from homology"/>
<evidence type="ECO:0000256" key="7">
    <source>
        <dbReference type="ARBA" id="ARBA00022776"/>
    </source>
</evidence>
<evidence type="ECO:0000256" key="6">
    <source>
        <dbReference type="ARBA" id="ARBA00022737"/>
    </source>
</evidence>
<dbReference type="EMBL" id="KV454001">
    <property type="protein sequence ID" value="ODQ49343.1"/>
    <property type="molecule type" value="Genomic_DNA"/>
</dbReference>
<dbReference type="GO" id="GO:0000132">
    <property type="term" value="P:establishment of mitotic spindle orientation"/>
    <property type="evidence" value="ECO:0007669"/>
    <property type="project" value="UniProtKB-UniRule"/>
</dbReference>
<evidence type="ECO:0000256" key="11">
    <source>
        <dbReference type="HAMAP-Rule" id="MF_03141"/>
    </source>
</evidence>
<comment type="subunit">
    <text evidence="11">Self-associates. Interacts with NDL1 and dynein.</text>
</comment>
<dbReference type="SMART" id="SM00320">
    <property type="entry name" value="WD40"/>
    <property type="match status" value="7"/>
</dbReference>
<feature type="repeat" description="WD" evidence="12">
    <location>
        <begin position="240"/>
        <end position="282"/>
    </location>
</feature>
<dbReference type="Pfam" id="PF00400">
    <property type="entry name" value="WD40"/>
    <property type="match status" value="6"/>
</dbReference>
<feature type="coiled-coil region" evidence="11">
    <location>
        <begin position="96"/>
        <end position="123"/>
    </location>
</feature>
<dbReference type="GeneID" id="30177230"/>
<dbReference type="HAMAP" id="MF_03141">
    <property type="entry name" value="lis1"/>
    <property type="match status" value="1"/>
</dbReference>
<evidence type="ECO:0000256" key="10">
    <source>
        <dbReference type="ARBA" id="ARBA00023306"/>
    </source>
</evidence>
<dbReference type="PANTHER" id="PTHR19848">
    <property type="entry name" value="WD40 REPEAT PROTEIN"/>
    <property type="match status" value="1"/>
</dbReference>
<gene>
    <name evidence="11" type="primary">PAC1</name>
    <name evidence="11" type="synonym">LIS1</name>
    <name evidence="13" type="ORF">PICMEDRAFT_14808</name>
</gene>
<dbReference type="InterPro" id="IPR019775">
    <property type="entry name" value="WD40_repeat_CS"/>
</dbReference>
<evidence type="ECO:0000256" key="9">
    <source>
        <dbReference type="ARBA" id="ARBA00023212"/>
    </source>
</evidence>
<dbReference type="InterPro" id="IPR001680">
    <property type="entry name" value="WD40_rpt"/>
</dbReference>
<dbReference type="SUPFAM" id="SSF109925">
    <property type="entry name" value="Lissencephaly-1 protein (Lis-1, PAF-AH alpha) N-terminal domain"/>
    <property type="match status" value="1"/>
</dbReference>
<comment type="similarity">
    <text evidence="11">Belongs to the WD repeat LIS1/nudF family.</text>
</comment>
<dbReference type="Gene3D" id="1.20.960.30">
    <property type="match status" value="1"/>
</dbReference>
<evidence type="ECO:0000256" key="4">
    <source>
        <dbReference type="ARBA" id="ARBA00022618"/>
    </source>
</evidence>
<dbReference type="GO" id="GO:0051301">
    <property type="term" value="P:cell division"/>
    <property type="evidence" value="ECO:0007669"/>
    <property type="project" value="UniProtKB-KW"/>
</dbReference>
<evidence type="ECO:0000256" key="8">
    <source>
        <dbReference type="ARBA" id="ARBA00023054"/>
    </source>
</evidence>
<dbReference type="PANTHER" id="PTHR19848:SF8">
    <property type="entry name" value="F-BOX AND WD REPEAT DOMAIN CONTAINING 7"/>
    <property type="match status" value="1"/>
</dbReference>
<dbReference type="GO" id="GO:0005737">
    <property type="term" value="C:cytoplasm"/>
    <property type="evidence" value="ECO:0007669"/>
    <property type="project" value="UniProtKB-UniRule"/>
</dbReference>
<keyword evidence="10 11" id="KW-0131">Cell cycle</keyword>
<dbReference type="SUPFAM" id="SSF50978">
    <property type="entry name" value="WD40 repeat-like"/>
    <property type="match status" value="1"/>
</dbReference>
<dbReference type="GO" id="GO:0000922">
    <property type="term" value="C:spindle pole"/>
    <property type="evidence" value="ECO:0007669"/>
    <property type="project" value="UniProtKB-SubCell"/>
</dbReference>
<comment type="subcellular location">
    <subcellularLocation>
        <location evidence="11">Cytoplasm</location>
        <location evidence="11">Cytoskeleton</location>
    </subcellularLocation>
    <subcellularLocation>
        <location evidence="11">Cytoplasm</location>
        <location evidence="11">Cytoskeleton</location>
        <location evidence="11">Spindle pole</location>
    </subcellularLocation>
    <text evidence="11">Localizes to the plus ends of microtubules and the mitotic spindle poles.</text>
</comment>
<evidence type="ECO:0000256" key="1">
    <source>
        <dbReference type="ARBA" id="ARBA00022448"/>
    </source>
</evidence>
<evidence type="ECO:0000256" key="5">
    <source>
        <dbReference type="ARBA" id="ARBA00022701"/>
    </source>
</evidence>
<feature type="repeat" description="WD" evidence="12">
    <location>
        <begin position="414"/>
        <end position="455"/>
    </location>
</feature>
<evidence type="ECO:0000256" key="12">
    <source>
        <dbReference type="PROSITE-ProRule" id="PRU00221"/>
    </source>
</evidence>
<dbReference type="RefSeq" id="XP_019020456.1">
    <property type="nucleotide sequence ID" value="XM_019160543.1"/>
</dbReference>
<dbReference type="PROSITE" id="PS50294">
    <property type="entry name" value="WD_REPEATS_REGION"/>
    <property type="match status" value="4"/>
</dbReference>
<keyword evidence="4 11" id="KW-0132">Cell division</keyword>
<dbReference type="Proteomes" id="UP000094455">
    <property type="component" value="Unassembled WGS sequence"/>
</dbReference>
<dbReference type="InterPro" id="IPR015943">
    <property type="entry name" value="WD40/YVTN_repeat-like_dom_sf"/>
</dbReference>
<keyword evidence="3 12" id="KW-0853">WD repeat</keyword>